<keyword evidence="1" id="KW-0238">DNA-binding</keyword>
<dbReference type="SUPFAM" id="SSF47413">
    <property type="entry name" value="lambda repressor-like DNA-binding domains"/>
    <property type="match status" value="1"/>
</dbReference>
<dbReference type="InterPro" id="IPR010982">
    <property type="entry name" value="Lambda_DNA-bd_dom_sf"/>
</dbReference>
<evidence type="ECO:0000256" key="2">
    <source>
        <dbReference type="SAM" id="MobiDB-lite"/>
    </source>
</evidence>
<accession>A0A443LBC0</accession>
<dbReference type="SMART" id="SM00530">
    <property type="entry name" value="HTH_XRE"/>
    <property type="match status" value="1"/>
</dbReference>
<evidence type="ECO:0000256" key="1">
    <source>
        <dbReference type="ARBA" id="ARBA00023125"/>
    </source>
</evidence>
<dbReference type="CDD" id="cd00093">
    <property type="entry name" value="HTH_XRE"/>
    <property type="match status" value="1"/>
</dbReference>
<proteinExistence type="predicted"/>
<reference evidence="4 5" key="1">
    <citation type="submission" date="2019-01" db="EMBL/GenBank/DDBJ databases">
        <title>Sinorhodobacter populi sp. nov. isolated from the symptomatic bark tissue of Populus euramericana canker.</title>
        <authorList>
            <person name="Xu G."/>
        </authorList>
    </citation>
    <scope>NUCLEOTIDE SEQUENCE [LARGE SCALE GENOMIC DNA]</scope>
    <source>
        <strain evidence="4 5">CCTCC AB2012026</strain>
    </source>
</reference>
<dbReference type="GO" id="GO:0003677">
    <property type="term" value="F:DNA binding"/>
    <property type="evidence" value="ECO:0007669"/>
    <property type="project" value="UniProtKB-KW"/>
</dbReference>
<dbReference type="GO" id="GO:0005829">
    <property type="term" value="C:cytosol"/>
    <property type="evidence" value="ECO:0007669"/>
    <property type="project" value="TreeGrafter"/>
</dbReference>
<dbReference type="EMBL" id="SAVB01000019">
    <property type="protein sequence ID" value="RWR46475.1"/>
    <property type="molecule type" value="Genomic_DNA"/>
</dbReference>
<keyword evidence="5" id="KW-1185">Reference proteome</keyword>
<dbReference type="Proteomes" id="UP000286594">
    <property type="component" value="Unassembled WGS sequence"/>
</dbReference>
<dbReference type="AlphaFoldDB" id="A0A443LBC0"/>
<dbReference type="Gene3D" id="1.10.260.40">
    <property type="entry name" value="lambda repressor-like DNA-binding domains"/>
    <property type="match status" value="1"/>
</dbReference>
<name>A0A443LBC0_9RHOB</name>
<feature type="region of interest" description="Disordered" evidence="2">
    <location>
        <begin position="1"/>
        <end position="32"/>
    </location>
</feature>
<dbReference type="Gene3D" id="2.60.120.10">
    <property type="entry name" value="Jelly Rolls"/>
    <property type="match status" value="1"/>
</dbReference>
<dbReference type="InterPro" id="IPR050807">
    <property type="entry name" value="TransReg_Diox_bact_type"/>
</dbReference>
<dbReference type="InterPro" id="IPR011051">
    <property type="entry name" value="RmlC_Cupin_sf"/>
</dbReference>
<dbReference type="InterPro" id="IPR001387">
    <property type="entry name" value="Cro/C1-type_HTH"/>
</dbReference>
<dbReference type="Pfam" id="PF01381">
    <property type="entry name" value="HTH_3"/>
    <property type="match status" value="1"/>
</dbReference>
<dbReference type="Pfam" id="PF07883">
    <property type="entry name" value="Cupin_2"/>
    <property type="match status" value="1"/>
</dbReference>
<gene>
    <name evidence="4" type="ORF">EOW65_13765</name>
</gene>
<dbReference type="PROSITE" id="PS50943">
    <property type="entry name" value="HTH_CROC1"/>
    <property type="match status" value="1"/>
</dbReference>
<dbReference type="SUPFAM" id="SSF51182">
    <property type="entry name" value="RmlC-like cupins"/>
    <property type="match status" value="1"/>
</dbReference>
<organism evidence="4 5">
    <name type="scientific">Paenirhodobacter ferrireducens</name>
    <dbReference type="NCBI Taxonomy" id="1215032"/>
    <lineage>
        <taxon>Bacteria</taxon>
        <taxon>Pseudomonadati</taxon>
        <taxon>Pseudomonadota</taxon>
        <taxon>Alphaproteobacteria</taxon>
        <taxon>Rhodobacterales</taxon>
        <taxon>Rhodobacter group</taxon>
        <taxon>Paenirhodobacter</taxon>
    </lineage>
</organism>
<dbReference type="InterPro" id="IPR014710">
    <property type="entry name" value="RmlC-like_jellyroll"/>
</dbReference>
<dbReference type="OrthoDB" id="9814751at2"/>
<sequence>MTSDTDTDPAEPQGDISAPPPRRVAEPSEADSIGMRLREERLKQGMTLGRLSEEAGLSIGALSQVERGLVSPTVRTIYAIAGVLGISPASVIDPVGAQAAAPEDSPFIVRRVAQPKVLDTNGVTKLLATPIGHSRYKGYVVTIAPGGSSGENSYAHEGEEVGVVTAGSFSLQIEGRIHLLGPGDSFTFPSTLRHRFFNDGDVPAEVIWVNSTS</sequence>
<evidence type="ECO:0000313" key="5">
    <source>
        <dbReference type="Proteomes" id="UP000286594"/>
    </source>
</evidence>
<dbReference type="PANTHER" id="PTHR46797:SF2">
    <property type="entry name" value="TRANSCRIPTIONAL REGULATOR"/>
    <property type="match status" value="1"/>
</dbReference>
<dbReference type="InterPro" id="IPR013096">
    <property type="entry name" value="Cupin_2"/>
</dbReference>
<dbReference type="CDD" id="cd02209">
    <property type="entry name" value="cupin_XRE_C"/>
    <property type="match status" value="1"/>
</dbReference>
<dbReference type="RefSeq" id="WP_128150369.1">
    <property type="nucleotide sequence ID" value="NZ_SAVB01000019.1"/>
</dbReference>
<dbReference type="GO" id="GO:0003700">
    <property type="term" value="F:DNA-binding transcription factor activity"/>
    <property type="evidence" value="ECO:0007669"/>
    <property type="project" value="TreeGrafter"/>
</dbReference>
<protein>
    <submittedName>
        <fullName evidence="4">Cupin domain-containing protein</fullName>
    </submittedName>
</protein>
<comment type="caution">
    <text evidence="4">The sequence shown here is derived from an EMBL/GenBank/DDBJ whole genome shotgun (WGS) entry which is preliminary data.</text>
</comment>
<dbReference type="PANTHER" id="PTHR46797">
    <property type="entry name" value="HTH-TYPE TRANSCRIPTIONAL REGULATOR"/>
    <property type="match status" value="1"/>
</dbReference>
<evidence type="ECO:0000313" key="4">
    <source>
        <dbReference type="EMBL" id="RWR46475.1"/>
    </source>
</evidence>
<feature type="domain" description="HTH cro/C1-type" evidence="3">
    <location>
        <begin position="37"/>
        <end position="91"/>
    </location>
</feature>
<evidence type="ECO:0000259" key="3">
    <source>
        <dbReference type="PROSITE" id="PS50943"/>
    </source>
</evidence>